<dbReference type="InterPro" id="IPR048610">
    <property type="entry name" value="SCC3_C"/>
</dbReference>
<dbReference type="InterPro" id="IPR020839">
    <property type="entry name" value="SCD"/>
</dbReference>
<dbReference type="SUPFAM" id="SSF48371">
    <property type="entry name" value="ARM repeat"/>
    <property type="match status" value="1"/>
</dbReference>
<dbReference type="FunCoup" id="Q6BT08">
    <property type="interactions" value="244"/>
</dbReference>
<feature type="compositionally biased region" description="Basic and acidic residues" evidence="1">
    <location>
        <begin position="14"/>
        <end position="24"/>
    </location>
</feature>
<dbReference type="GO" id="GO:0000785">
    <property type="term" value="C:chromatin"/>
    <property type="evidence" value="ECO:0007669"/>
    <property type="project" value="TreeGrafter"/>
</dbReference>
<evidence type="ECO:0000313" key="4">
    <source>
        <dbReference type="Proteomes" id="UP000000599"/>
    </source>
</evidence>
<dbReference type="EMBL" id="CR382136">
    <property type="protein sequence ID" value="CAG86801.2"/>
    <property type="molecule type" value="Genomic_DNA"/>
</dbReference>
<feature type="compositionally biased region" description="Acidic residues" evidence="1">
    <location>
        <begin position="1081"/>
        <end position="1098"/>
    </location>
</feature>
<dbReference type="eggNOG" id="KOG2011">
    <property type="taxonomic scope" value="Eukaryota"/>
</dbReference>
<dbReference type="Proteomes" id="UP000000599">
    <property type="component" value="Chromosome D"/>
</dbReference>
<feature type="compositionally biased region" description="Basic residues" evidence="1">
    <location>
        <begin position="1"/>
        <end position="13"/>
    </location>
</feature>
<keyword evidence="4" id="KW-1185">Reference proteome</keyword>
<dbReference type="InterPro" id="IPR011989">
    <property type="entry name" value="ARM-like"/>
</dbReference>
<dbReference type="OMA" id="FVHRFKD"/>
<dbReference type="InterPro" id="IPR016024">
    <property type="entry name" value="ARM-type_fold"/>
</dbReference>
<dbReference type="PANTHER" id="PTHR11199">
    <property type="entry name" value="STROMAL ANTIGEN"/>
    <property type="match status" value="1"/>
</dbReference>
<feature type="region of interest" description="Disordered" evidence="1">
    <location>
        <begin position="1"/>
        <end position="74"/>
    </location>
</feature>
<dbReference type="PANTHER" id="PTHR11199:SF0">
    <property type="entry name" value="LD34181P-RELATED"/>
    <property type="match status" value="1"/>
</dbReference>
<dbReference type="STRING" id="284592.Q6BT08"/>
<dbReference type="AlphaFoldDB" id="Q6BT08"/>
<protein>
    <submittedName>
        <fullName evidence="3">DEHA2D04488p</fullName>
    </submittedName>
</protein>
<dbReference type="OrthoDB" id="498590at2759"/>
<organism evidence="3 4">
    <name type="scientific">Debaryomyces hansenii (strain ATCC 36239 / CBS 767 / BCRC 21394 / JCM 1990 / NBRC 0083 / IGC 2968)</name>
    <name type="common">Yeast</name>
    <name type="synonym">Torulaspora hansenii</name>
    <dbReference type="NCBI Taxonomy" id="284592"/>
    <lineage>
        <taxon>Eukaryota</taxon>
        <taxon>Fungi</taxon>
        <taxon>Dikarya</taxon>
        <taxon>Ascomycota</taxon>
        <taxon>Saccharomycotina</taxon>
        <taxon>Pichiomycetes</taxon>
        <taxon>Debaryomycetaceae</taxon>
        <taxon>Debaryomyces</taxon>
    </lineage>
</organism>
<dbReference type="Gene3D" id="1.25.10.10">
    <property type="entry name" value="Leucine-rich Repeat Variant"/>
    <property type="match status" value="1"/>
</dbReference>
<dbReference type="Pfam" id="PF21767">
    <property type="entry name" value="SCC3_C"/>
    <property type="match status" value="1"/>
</dbReference>
<evidence type="ECO:0000313" key="3">
    <source>
        <dbReference type="EMBL" id="CAG86801.2"/>
    </source>
</evidence>
<dbReference type="KEGG" id="dha:DEHA2D04488g"/>
<dbReference type="PROSITE" id="PS51425">
    <property type="entry name" value="SCD"/>
    <property type="match status" value="1"/>
</dbReference>
<dbReference type="InterPro" id="IPR013721">
    <property type="entry name" value="STAG"/>
</dbReference>
<dbReference type="InterPro" id="IPR039662">
    <property type="entry name" value="Cohesin_Scc3/SA"/>
</dbReference>
<feature type="compositionally biased region" description="Basic residues" evidence="1">
    <location>
        <begin position="50"/>
        <end position="69"/>
    </location>
</feature>
<evidence type="ECO:0000259" key="2">
    <source>
        <dbReference type="PROSITE" id="PS51425"/>
    </source>
</evidence>
<dbReference type="GO" id="GO:0003682">
    <property type="term" value="F:chromatin binding"/>
    <property type="evidence" value="ECO:0007669"/>
    <property type="project" value="TreeGrafter"/>
</dbReference>
<dbReference type="GO" id="GO:0007062">
    <property type="term" value="P:sister chromatid cohesion"/>
    <property type="evidence" value="ECO:0007669"/>
    <property type="project" value="UniProtKB-ARBA"/>
</dbReference>
<gene>
    <name evidence="3" type="ordered locus">DEHA2D04488g</name>
</gene>
<dbReference type="Pfam" id="PF21581">
    <property type="entry name" value="SCD"/>
    <property type="match status" value="1"/>
</dbReference>
<dbReference type="RefSeq" id="XP_458662.2">
    <property type="nucleotide sequence ID" value="XM_458662.1"/>
</dbReference>
<dbReference type="GeneID" id="2901165"/>
<feature type="domain" description="SCD" evidence="2">
    <location>
        <begin position="325"/>
        <end position="415"/>
    </location>
</feature>
<dbReference type="VEuPathDB" id="FungiDB:DEHA2D04488g"/>
<name>Q6BT08_DEBHA</name>
<dbReference type="GO" id="GO:0008278">
    <property type="term" value="C:cohesin complex"/>
    <property type="evidence" value="ECO:0007669"/>
    <property type="project" value="TreeGrafter"/>
</dbReference>
<dbReference type="HOGENOM" id="CLU_008263_0_0_1"/>
<dbReference type="GO" id="GO:0005634">
    <property type="term" value="C:nucleus"/>
    <property type="evidence" value="ECO:0007669"/>
    <property type="project" value="TreeGrafter"/>
</dbReference>
<sequence>MTSGRGTRRSARIVHKDTSIYKDDSDSEDSDTGVNESDDEYMAATDANKKRSKGPTNSRKKSKTSRKIGPKSVEELGPDFEENVLYKALSKPDLSTQELALEWIEEYVENEENNKDSESIAALVNLLLRSCGCIYLLQPHDLVNLESAAETVGELTIAFEKQQYHEYPFISNNKDLKFFRKNVCEFFEDLIYLAHEKGLLYRASQDDEEDDSDGEEETLLAAPLMNKILTWLTSLSSCTVRPLRHISTTILLTIQTKLCDIVVTITTTLEKYQRQLSNITNNSKHKGNKKPRNSKADAISKNIHIYHNQKETIYEYFGEITETTFIHRYRDVDASIRQECLRQLGQWMTTYPDFFFQSSYLRYFGWLLSDPSNHVRAEVTKVLLKLYKNASNGNQNMSIGFRQFTERFKKQLINMSRKDNDFNVKHNLISICCELSKIGFLEESDNLQISQIFYYLLDYGSGFGQSSDEKLKMELSRFINLVNLESTKVELEKYSIFTENYESPQFGSEHGKLDINDCLRTKNLIKFLKNSYDSYLKNKPTIESELPSTRNFTPIATVFKSLYRLPSYAKSWEFLVRYLLFDLSSITFHPKSGNIEEENVEVTNFKKLLELSGETDYYYLLNFINGSISSILSSNIKRGKDEAENEENHTSVLIKLIDYLPAIQKSSNKSNNQFLIFLDLWNVLIVSFSHSDNIYTMFQSMGQLNVYNDITSKIISFYQSYESTDFENDIILQVFDEYFNKLLINYDNHTSPTQSINSSAPSNIMNTDIRLKIQNLLQELIAELKEIYNSNTLLTELGDQEAYNDELKTQKFVIDTLINASNPLAKLGKLGNYININEYINNSSGNSSSSIVELMTWKVLDRLDIEKMIDQWSNSFLQTIDKFIDSYKVTLDFILVWNSWKLETLIYVPAYEDNNSQHHYDIELIFDDVVSVLKANFKIFQSFFSSIDGIYETCSSSSSISNENAYLMIEKLNSLKTLLGAKIIDIIVSMKVFYMKFNNNNNFKNFNRFFNETDGMGKYISKTIPVRFQNELLNIFLYKESKLANLIDVELDRTDEEDVNFEEFHNLNKEKEKENRRGFDSDGDDADDGYASDEDGENEEKIKAKAKLDQLKKQQKKESEIWLAEKDLCVFTVKLFTLIHLSMVNDFVLSRLSLNSEKIGGLYYKLLKSNEEQMNILQNGGQKTSKDNTVAEKENTLLTTSTNVSEIDLDLDMDEDSQSQIVS</sequence>
<feature type="region of interest" description="Disordered" evidence="1">
    <location>
        <begin position="1072"/>
        <end position="1099"/>
    </location>
</feature>
<proteinExistence type="predicted"/>
<accession>Q6BT08</accession>
<dbReference type="Pfam" id="PF08514">
    <property type="entry name" value="STAG"/>
    <property type="match status" value="1"/>
</dbReference>
<dbReference type="InParanoid" id="Q6BT08"/>
<evidence type="ECO:0000256" key="1">
    <source>
        <dbReference type="SAM" id="MobiDB-lite"/>
    </source>
</evidence>
<reference evidence="3 4" key="1">
    <citation type="journal article" date="2004" name="Nature">
        <title>Genome evolution in yeasts.</title>
        <authorList>
            <consortium name="Genolevures"/>
            <person name="Dujon B."/>
            <person name="Sherman D."/>
            <person name="Fischer G."/>
            <person name="Durrens P."/>
            <person name="Casaregola S."/>
            <person name="Lafontaine I."/>
            <person name="de Montigny J."/>
            <person name="Marck C."/>
            <person name="Neuveglise C."/>
            <person name="Talla E."/>
            <person name="Goffard N."/>
            <person name="Frangeul L."/>
            <person name="Aigle M."/>
            <person name="Anthouard V."/>
            <person name="Babour A."/>
            <person name="Barbe V."/>
            <person name="Barnay S."/>
            <person name="Blanchin S."/>
            <person name="Beckerich J.M."/>
            <person name="Beyne E."/>
            <person name="Bleykasten C."/>
            <person name="Boisrame A."/>
            <person name="Boyer J."/>
            <person name="Cattolico L."/>
            <person name="Confanioleri F."/>
            <person name="de Daruvar A."/>
            <person name="Despons L."/>
            <person name="Fabre E."/>
            <person name="Fairhead C."/>
            <person name="Ferry-Dumazet H."/>
            <person name="Groppi A."/>
            <person name="Hantraye F."/>
            <person name="Hennequin C."/>
            <person name="Jauniaux N."/>
            <person name="Joyet P."/>
            <person name="Kachouri R."/>
            <person name="Kerrest A."/>
            <person name="Koszul R."/>
            <person name="Lemaire M."/>
            <person name="Lesur I."/>
            <person name="Ma L."/>
            <person name="Muller H."/>
            <person name="Nicaud J.M."/>
            <person name="Nikolski M."/>
            <person name="Oztas S."/>
            <person name="Ozier-Kalogeropoulos O."/>
            <person name="Pellenz S."/>
            <person name="Potier S."/>
            <person name="Richard G.F."/>
            <person name="Straub M.L."/>
            <person name="Suleau A."/>
            <person name="Swennene D."/>
            <person name="Tekaia F."/>
            <person name="Wesolowski-Louvel M."/>
            <person name="Westhof E."/>
            <person name="Wirth B."/>
            <person name="Zeniou-Meyer M."/>
            <person name="Zivanovic I."/>
            <person name="Bolotin-Fukuhara M."/>
            <person name="Thierry A."/>
            <person name="Bouchier C."/>
            <person name="Caudron B."/>
            <person name="Scarpelli C."/>
            <person name="Gaillardin C."/>
            <person name="Weissenbach J."/>
            <person name="Wincker P."/>
            <person name="Souciet J.L."/>
        </authorList>
    </citation>
    <scope>NUCLEOTIDE SEQUENCE [LARGE SCALE GENOMIC DNA]</scope>
    <source>
        <strain evidence="4">ATCC 36239 / CBS 767 / BCRC 21394 / JCM 1990 / NBRC 0083 / IGC 2968</strain>
    </source>
</reference>
<feature type="compositionally biased region" description="Acidic residues" evidence="1">
    <location>
        <begin position="25"/>
        <end position="41"/>
    </location>
</feature>